<organism evidence="1 2">
    <name type="scientific">Amborella trichopoda</name>
    <dbReference type="NCBI Taxonomy" id="13333"/>
    <lineage>
        <taxon>Eukaryota</taxon>
        <taxon>Viridiplantae</taxon>
        <taxon>Streptophyta</taxon>
        <taxon>Embryophyta</taxon>
        <taxon>Tracheophyta</taxon>
        <taxon>Spermatophyta</taxon>
        <taxon>Magnoliopsida</taxon>
        <taxon>Amborellales</taxon>
        <taxon>Amborellaceae</taxon>
        <taxon>Amborella</taxon>
    </lineage>
</organism>
<dbReference type="KEGG" id="atr:18438343"/>
<dbReference type="Gramene" id="ERN10172">
    <property type="protein sequence ID" value="ERN10172"/>
    <property type="gene ID" value="AMTR_s00168p00052130"/>
</dbReference>
<dbReference type="AlphaFoldDB" id="W1PJN1"/>
<gene>
    <name evidence="1" type="ORF">AMTR_s00168p00052130</name>
</gene>
<protein>
    <submittedName>
        <fullName evidence="1">Uncharacterized protein</fullName>
    </submittedName>
</protein>
<dbReference type="Proteomes" id="UP000017836">
    <property type="component" value="Unassembled WGS sequence"/>
</dbReference>
<dbReference type="eggNOG" id="ENOG502QTGF">
    <property type="taxonomic scope" value="Eukaryota"/>
</dbReference>
<sequence length="183" mass="20849">MGSYNNNSNSTNFDNLLLRTLMGRLQLRPPYLNNNSFLSQNLDDFLLEATTEDDDEKTPLAKEELKLEREIVRLIHMGNTETLKPNSSQAVTIGEHHVCVGFHEDPGSEYRVWEWHGHIMLFDEENGYSPEYIYGNYFERAPVKEEKESDGESENVGLRELIGDAGSDGGRIVRRNLNAGSKK</sequence>
<dbReference type="OrthoDB" id="1904011at2759"/>
<dbReference type="STRING" id="13333.W1PJN1"/>
<dbReference type="PANTHER" id="PTHR35286">
    <property type="entry name" value="EXPRESSED PROTEIN"/>
    <property type="match status" value="1"/>
</dbReference>
<proteinExistence type="predicted"/>
<dbReference type="HOGENOM" id="CLU_081987_1_0_1"/>
<evidence type="ECO:0000313" key="1">
    <source>
        <dbReference type="EMBL" id="ERN10172.1"/>
    </source>
</evidence>
<dbReference type="OMA" id="HRNMNAG"/>
<reference evidence="2" key="1">
    <citation type="journal article" date="2013" name="Science">
        <title>The Amborella genome and the evolution of flowering plants.</title>
        <authorList>
            <consortium name="Amborella Genome Project"/>
        </authorList>
    </citation>
    <scope>NUCLEOTIDE SEQUENCE [LARGE SCALE GENOMIC DNA]</scope>
</reference>
<dbReference type="PANTHER" id="PTHR35286:SF1">
    <property type="entry name" value="EXPRESSED PROTEIN"/>
    <property type="match status" value="1"/>
</dbReference>
<accession>W1PJN1</accession>
<name>W1PJN1_AMBTC</name>
<keyword evidence="2" id="KW-1185">Reference proteome</keyword>
<evidence type="ECO:0000313" key="2">
    <source>
        <dbReference type="Proteomes" id="UP000017836"/>
    </source>
</evidence>
<dbReference type="EMBL" id="KI392963">
    <property type="protein sequence ID" value="ERN10172.1"/>
    <property type="molecule type" value="Genomic_DNA"/>
</dbReference>